<evidence type="ECO:0000313" key="2">
    <source>
        <dbReference type="EMBL" id="OIQ58538.1"/>
    </source>
</evidence>
<gene>
    <name evidence="2" type="ORF">MOTE_19080</name>
</gene>
<feature type="region of interest" description="Disordered" evidence="1">
    <location>
        <begin position="1"/>
        <end position="41"/>
    </location>
</feature>
<comment type="caution">
    <text evidence="2">The sequence shown here is derived from an EMBL/GenBank/DDBJ whole genome shotgun (WGS) entry which is preliminary data.</text>
</comment>
<organism evidence="2 3">
    <name type="scientific">Neomoorella thermoacetica</name>
    <name type="common">Clostridium thermoaceticum</name>
    <dbReference type="NCBI Taxonomy" id="1525"/>
    <lineage>
        <taxon>Bacteria</taxon>
        <taxon>Bacillati</taxon>
        <taxon>Bacillota</taxon>
        <taxon>Clostridia</taxon>
        <taxon>Neomoorellales</taxon>
        <taxon>Neomoorellaceae</taxon>
        <taxon>Neomoorella</taxon>
    </lineage>
</organism>
<dbReference type="EMBL" id="MDDC01000014">
    <property type="protein sequence ID" value="OIQ58538.1"/>
    <property type="molecule type" value="Genomic_DNA"/>
</dbReference>
<feature type="compositionally biased region" description="Basic and acidic residues" evidence="1">
    <location>
        <begin position="15"/>
        <end position="32"/>
    </location>
</feature>
<dbReference type="AlphaFoldDB" id="A0A1J5NI67"/>
<accession>A0A1J5NI67</accession>
<dbReference type="Proteomes" id="UP000182811">
    <property type="component" value="Unassembled WGS sequence"/>
</dbReference>
<name>A0A1J5NI67_NEOTH</name>
<proteinExistence type="predicted"/>
<reference evidence="2 3" key="1">
    <citation type="submission" date="2016-08" db="EMBL/GenBank/DDBJ databases">
        <title>Genome-based comparison of Moorella thermoacetic strains.</title>
        <authorList>
            <person name="Poehlein A."/>
            <person name="Bengelsdorf F.R."/>
            <person name="Esser C."/>
            <person name="Duerre P."/>
            <person name="Daniel R."/>
        </authorList>
    </citation>
    <scope>NUCLEOTIDE SEQUENCE [LARGE SCALE GENOMIC DNA]</scope>
    <source>
        <strain evidence="2 3">DSM 21394</strain>
    </source>
</reference>
<sequence length="41" mass="4614">MASETALEQLSAKFAGREHRSPQVELSPEKLEYNLISDNHS</sequence>
<evidence type="ECO:0000256" key="1">
    <source>
        <dbReference type="SAM" id="MobiDB-lite"/>
    </source>
</evidence>
<protein>
    <submittedName>
        <fullName evidence="2">Uncharacterized protein</fullName>
    </submittedName>
</protein>
<evidence type="ECO:0000313" key="3">
    <source>
        <dbReference type="Proteomes" id="UP000182811"/>
    </source>
</evidence>